<sequence length="244" mass="26215">PISANFRTASHPRQTLYIPPHLFPPFSHSPLFCGAPASRSPRTSPLARFTTPKTGTFLLARTTKETWPAQEDASTAVDLVTRQPTARRRVLLPATTAVLRVTFRATAPRRRRQNRATSAVRRVTSPGSAQKTRLRRREVTVADRGRNATAAARSGTSPGRALTLVRRATSRAATPRSAVSSNSSNARATPAVVLATCHAIVCRARNATTAPSLATSRGTARSPSAGHVTRAVPRATFRVTAQEL</sequence>
<feature type="region of interest" description="Disordered" evidence="1">
    <location>
        <begin position="210"/>
        <end position="233"/>
    </location>
</feature>
<keyword evidence="3" id="KW-1185">Reference proteome</keyword>
<name>M2QM39_CERS8</name>
<feature type="compositionally biased region" description="Polar residues" evidence="1">
    <location>
        <begin position="210"/>
        <end position="222"/>
    </location>
</feature>
<evidence type="ECO:0000313" key="3">
    <source>
        <dbReference type="Proteomes" id="UP000016930"/>
    </source>
</evidence>
<dbReference type="EMBL" id="KB445795">
    <property type="protein sequence ID" value="EMD38108.1"/>
    <property type="molecule type" value="Genomic_DNA"/>
</dbReference>
<organism evidence="2 3">
    <name type="scientific">Ceriporiopsis subvermispora (strain B)</name>
    <name type="common">White-rot fungus</name>
    <name type="synonym">Gelatoporia subvermispora</name>
    <dbReference type="NCBI Taxonomy" id="914234"/>
    <lineage>
        <taxon>Eukaryota</taxon>
        <taxon>Fungi</taxon>
        <taxon>Dikarya</taxon>
        <taxon>Basidiomycota</taxon>
        <taxon>Agaricomycotina</taxon>
        <taxon>Agaricomycetes</taxon>
        <taxon>Polyporales</taxon>
        <taxon>Gelatoporiaceae</taxon>
        <taxon>Gelatoporia</taxon>
    </lineage>
</organism>
<feature type="region of interest" description="Disordered" evidence="1">
    <location>
        <begin position="108"/>
        <end position="161"/>
    </location>
</feature>
<accession>M2QM39</accession>
<dbReference type="HOGENOM" id="CLU_1140294_0_0_1"/>
<feature type="region of interest" description="Disordered" evidence="1">
    <location>
        <begin position="168"/>
        <end position="187"/>
    </location>
</feature>
<protein>
    <submittedName>
        <fullName evidence="2">Uncharacterized protein</fullName>
    </submittedName>
</protein>
<dbReference type="Proteomes" id="UP000016930">
    <property type="component" value="Unassembled WGS sequence"/>
</dbReference>
<evidence type="ECO:0000256" key="1">
    <source>
        <dbReference type="SAM" id="MobiDB-lite"/>
    </source>
</evidence>
<feature type="compositionally biased region" description="Basic and acidic residues" evidence="1">
    <location>
        <begin position="137"/>
        <end position="146"/>
    </location>
</feature>
<feature type="non-terminal residue" evidence="2">
    <location>
        <position position="244"/>
    </location>
</feature>
<proteinExistence type="predicted"/>
<gene>
    <name evidence="2" type="ORF">CERSUDRAFT_152746</name>
</gene>
<dbReference type="AlphaFoldDB" id="M2QM39"/>
<evidence type="ECO:0000313" key="2">
    <source>
        <dbReference type="EMBL" id="EMD38108.1"/>
    </source>
</evidence>
<reference evidence="2 3" key="1">
    <citation type="journal article" date="2012" name="Proc. Natl. Acad. Sci. U.S.A.">
        <title>Comparative genomics of Ceriporiopsis subvermispora and Phanerochaete chrysosporium provide insight into selective ligninolysis.</title>
        <authorList>
            <person name="Fernandez-Fueyo E."/>
            <person name="Ruiz-Duenas F.J."/>
            <person name="Ferreira P."/>
            <person name="Floudas D."/>
            <person name="Hibbett D.S."/>
            <person name="Canessa P."/>
            <person name="Larrondo L.F."/>
            <person name="James T.Y."/>
            <person name="Seelenfreund D."/>
            <person name="Lobos S."/>
            <person name="Polanco R."/>
            <person name="Tello M."/>
            <person name="Honda Y."/>
            <person name="Watanabe T."/>
            <person name="Watanabe T."/>
            <person name="Ryu J.S."/>
            <person name="Kubicek C.P."/>
            <person name="Schmoll M."/>
            <person name="Gaskell J."/>
            <person name="Hammel K.E."/>
            <person name="St John F.J."/>
            <person name="Vanden Wymelenberg A."/>
            <person name="Sabat G."/>
            <person name="Splinter BonDurant S."/>
            <person name="Syed K."/>
            <person name="Yadav J.S."/>
            <person name="Doddapaneni H."/>
            <person name="Subramanian V."/>
            <person name="Lavin J.L."/>
            <person name="Oguiza J.A."/>
            <person name="Perez G."/>
            <person name="Pisabarro A.G."/>
            <person name="Ramirez L."/>
            <person name="Santoyo F."/>
            <person name="Master E."/>
            <person name="Coutinho P.M."/>
            <person name="Henrissat B."/>
            <person name="Lombard V."/>
            <person name="Magnuson J.K."/>
            <person name="Kuees U."/>
            <person name="Hori C."/>
            <person name="Igarashi K."/>
            <person name="Samejima M."/>
            <person name="Held B.W."/>
            <person name="Barry K.W."/>
            <person name="LaButti K.M."/>
            <person name="Lapidus A."/>
            <person name="Lindquist E.A."/>
            <person name="Lucas S.M."/>
            <person name="Riley R."/>
            <person name="Salamov A.A."/>
            <person name="Hoffmeister D."/>
            <person name="Schwenk D."/>
            <person name="Hadar Y."/>
            <person name="Yarden O."/>
            <person name="de Vries R.P."/>
            <person name="Wiebenga A."/>
            <person name="Stenlid J."/>
            <person name="Eastwood D."/>
            <person name="Grigoriev I.V."/>
            <person name="Berka R.M."/>
            <person name="Blanchette R.A."/>
            <person name="Kersten P."/>
            <person name="Martinez A.T."/>
            <person name="Vicuna R."/>
            <person name="Cullen D."/>
        </authorList>
    </citation>
    <scope>NUCLEOTIDE SEQUENCE [LARGE SCALE GENOMIC DNA]</scope>
    <source>
        <strain evidence="2 3">B</strain>
    </source>
</reference>